<dbReference type="InterPro" id="IPR052894">
    <property type="entry name" value="AsmA-related"/>
</dbReference>
<reference evidence="3 4" key="1">
    <citation type="journal article" date="2001" name="Proc. Natl. Acad. Sci. U.S.A.">
        <title>The complete sequence of the 1,683-kb pSymB megaplasmid from the N2-fixing endosymbiont Sinorhizobium meliloti.</title>
        <authorList>
            <person name="Finan T.M."/>
            <person name="Weidner S."/>
            <person name="Wong K."/>
            <person name="Buhrmester J."/>
            <person name="Chain P."/>
            <person name="Vorholter F.J."/>
            <person name="Hernandez-Lucas I."/>
            <person name="Becker A."/>
            <person name="Cowie A."/>
            <person name="Gouzy J."/>
            <person name="Golding B."/>
            <person name="Puhler A."/>
        </authorList>
    </citation>
    <scope>NUCLEOTIDE SEQUENCE [LARGE SCALE GENOMIC DNA]</scope>
    <source>
        <strain evidence="3 4">1021</strain>
        <plasmid evidence="4">Plasmid pSymB</plasmid>
    </source>
</reference>
<dbReference type="eggNOG" id="COG2982">
    <property type="taxonomic scope" value="Bacteria"/>
</dbReference>
<dbReference type="PANTHER" id="PTHR30441">
    <property type="entry name" value="DUF748 DOMAIN-CONTAINING PROTEIN"/>
    <property type="match status" value="1"/>
</dbReference>
<dbReference type="PIR" id="C95911">
    <property type="entry name" value="C95911"/>
</dbReference>
<dbReference type="PATRIC" id="fig|266834.11.peg.5490"/>
<evidence type="ECO:0000313" key="3">
    <source>
        <dbReference type="EMBL" id="CAC48955.1"/>
    </source>
</evidence>
<keyword evidence="3" id="KW-0614">Plasmid</keyword>
<dbReference type="OrthoDB" id="5439561at2"/>
<dbReference type="GO" id="GO:0090313">
    <property type="term" value="P:regulation of protein targeting to membrane"/>
    <property type="evidence" value="ECO:0007669"/>
    <property type="project" value="TreeGrafter"/>
</dbReference>
<evidence type="ECO:0000313" key="4">
    <source>
        <dbReference type="Proteomes" id="UP000001976"/>
    </source>
</evidence>
<dbReference type="HOGENOM" id="CLU_490791_0_0_5"/>
<dbReference type="AlphaFoldDB" id="Q92VZ2"/>
<accession>Q92VZ2</accession>
<evidence type="ECO:0000259" key="2">
    <source>
        <dbReference type="Pfam" id="PF05170"/>
    </source>
</evidence>
<dbReference type="GO" id="GO:0005886">
    <property type="term" value="C:plasma membrane"/>
    <property type="evidence" value="ECO:0007669"/>
    <property type="project" value="TreeGrafter"/>
</dbReference>
<dbReference type="PANTHER" id="PTHR30441:SF4">
    <property type="entry name" value="PROTEIN ASMA"/>
    <property type="match status" value="1"/>
</dbReference>
<gene>
    <name evidence="3" type="ORF">SM_b20815</name>
</gene>
<evidence type="ECO:0000256" key="1">
    <source>
        <dbReference type="SAM" id="MobiDB-lite"/>
    </source>
</evidence>
<dbReference type="Proteomes" id="UP000001976">
    <property type="component" value="Plasmid pSymB"/>
</dbReference>
<dbReference type="Pfam" id="PF05170">
    <property type="entry name" value="AsmA"/>
    <property type="match status" value="1"/>
</dbReference>
<keyword evidence="4" id="KW-1185">Reference proteome</keyword>
<dbReference type="KEGG" id="sme:SM_b20815"/>
<reference evidence="4" key="2">
    <citation type="journal article" date="2001" name="Science">
        <title>The composite genome of the legume symbiont Sinorhizobium meliloti.</title>
        <authorList>
            <person name="Galibert F."/>
            <person name="Finan T.M."/>
            <person name="Long S.R."/>
            <person name="Puehler A."/>
            <person name="Abola P."/>
            <person name="Ampe F."/>
            <person name="Barloy-Hubler F."/>
            <person name="Barnett M.J."/>
            <person name="Becker A."/>
            <person name="Boistard P."/>
            <person name="Bothe G."/>
            <person name="Boutry M."/>
            <person name="Bowser L."/>
            <person name="Buhrmester J."/>
            <person name="Cadieu E."/>
            <person name="Capela D."/>
            <person name="Chain P."/>
            <person name="Cowie A."/>
            <person name="Davis R.W."/>
            <person name="Dreano S."/>
            <person name="Federspiel N.A."/>
            <person name="Fisher R.F."/>
            <person name="Gloux S."/>
            <person name="Godrie T."/>
            <person name="Goffeau A."/>
            <person name="Golding B."/>
            <person name="Gouzy J."/>
            <person name="Gurjal M."/>
            <person name="Hernandez-Lucas I."/>
            <person name="Hong A."/>
            <person name="Huizar L."/>
            <person name="Hyman R.W."/>
            <person name="Jones T."/>
            <person name="Kahn D."/>
            <person name="Kahn M.L."/>
            <person name="Kalman S."/>
            <person name="Keating D.H."/>
            <person name="Kiss E."/>
            <person name="Komp C."/>
            <person name="Lelaure V."/>
            <person name="Masuy D."/>
            <person name="Palm C."/>
            <person name="Peck M.C."/>
            <person name="Pohl T.M."/>
            <person name="Portetelle D."/>
            <person name="Purnelle B."/>
            <person name="Ramsperger U."/>
            <person name="Surzycki R."/>
            <person name="Thebault P."/>
            <person name="Vandenbol M."/>
            <person name="Vorhoelter F.J."/>
            <person name="Weidner S."/>
            <person name="Wells D.H."/>
            <person name="Wong K."/>
            <person name="Yeh K.-C."/>
            <person name="Batut J."/>
        </authorList>
    </citation>
    <scope>NUCLEOTIDE SEQUENCE [LARGE SCALE GENOMIC DNA]</scope>
    <source>
        <strain evidence="4">1021</strain>
        <plasmid evidence="4">Plasmid pSymB</plasmid>
    </source>
</reference>
<geneLocation type="plasmid" evidence="3 4">
    <name>pSymB</name>
</geneLocation>
<dbReference type="EnsemblBacteria" id="CAC48955">
    <property type="protein sequence ID" value="CAC48955"/>
    <property type="gene ID" value="SM_b20815"/>
</dbReference>
<sequence length="555" mass="57075">MREVKAKKITARIESLAKPLRVAGRLQWRNKPVDVDLQIPAVDTILAGNLSAEGIPLKLQVKMPDANLSLDGKAALAGTYAGKLGFSTADLSAFLAGLGQSGAESIGPLAFNGHVDAGATGVSFQEASISVNSVEGAGSGSVEFTAPLKIMTALNFDELDLAQLAGAQSPALQAKAATGAEPADVPLDLSALRSIDATIKVNAKKLGYGKVFAGPVATSLVVSDGVASLTLPEAPFYGGHVVASLRADSSQSEPSIALKTSISGASAAPLLTDMAGFKHLEGSLKAEFDVTGAGRTSGALAKSLQGNANVGFSDGAIRGIDIANVYNNLVSLMTSGFKQDESKATTFTELGASFAIEGGVARTEDLKLVGPLIRMTGNGAADLAQSTLNFRLEPRLVASLKGQGAEISTDGIGVPVVVEGSFAAPRIYPDLSDLLKNPDAALAKLKDFGLPIDKLHIGDLLNEDGAGAAVKDLLGGTLDKALKDKAFKQEEQQLSIEEIIGGDPAPKPDEAAVEIPTNEEAAKADAPTEQPANGTEVPSEEADGPMEGFFKQLLR</sequence>
<organism evidence="3 4">
    <name type="scientific">Rhizobium meliloti (strain 1021)</name>
    <name type="common">Ensifer meliloti</name>
    <name type="synonym">Sinorhizobium meliloti</name>
    <dbReference type="NCBI Taxonomy" id="266834"/>
    <lineage>
        <taxon>Bacteria</taxon>
        <taxon>Pseudomonadati</taxon>
        <taxon>Pseudomonadota</taxon>
        <taxon>Alphaproteobacteria</taxon>
        <taxon>Hyphomicrobiales</taxon>
        <taxon>Rhizobiaceae</taxon>
        <taxon>Sinorhizobium/Ensifer group</taxon>
        <taxon>Sinorhizobium</taxon>
    </lineage>
</organism>
<protein>
    <recommendedName>
        <fullName evidence="2">AsmA domain-containing protein</fullName>
    </recommendedName>
</protein>
<feature type="region of interest" description="Disordered" evidence="1">
    <location>
        <begin position="500"/>
        <end position="555"/>
    </location>
</feature>
<dbReference type="EMBL" id="AL591985">
    <property type="protein sequence ID" value="CAC48955.1"/>
    <property type="molecule type" value="Genomic_DNA"/>
</dbReference>
<name>Q92VZ2_RHIME</name>
<dbReference type="InterPro" id="IPR007844">
    <property type="entry name" value="AsmA"/>
</dbReference>
<feature type="domain" description="AsmA" evidence="2">
    <location>
        <begin position="171"/>
        <end position="366"/>
    </location>
</feature>
<proteinExistence type="predicted"/>